<sequence>MSAMDLCLTESKSSVPGFDPSFKVVSRSDLLLGLNMDAARRNQLMNVAKAPGKQLFMTGFMLWMSGSSMNIFSIMMTGMALWTPLKTLLSMNQTFEKFNDLPNGAIMQAKVIFLFLNGIGLAMGVYKLGNMGLLPLYSSDWISMLEVKSPIEISHGASLFSL</sequence>
<protein>
    <recommendedName>
        <fullName evidence="3">ER membrane protein complex subunit 4</fullName>
    </recommendedName>
</protein>
<gene>
    <name evidence="9" type="ORF">ASTO00021_LOCUS8920</name>
</gene>
<dbReference type="InterPro" id="IPR009445">
    <property type="entry name" value="TMEM85/Emc4"/>
</dbReference>
<keyword evidence="4 8" id="KW-0812">Transmembrane</keyword>
<evidence type="ECO:0000256" key="4">
    <source>
        <dbReference type="ARBA" id="ARBA00022692"/>
    </source>
</evidence>
<keyword evidence="7 8" id="KW-0472">Membrane</keyword>
<keyword evidence="6 8" id="KW-1133">Transmembrane helix</keyword>
<keyword evidence="5" id="KW-0256">Endoplasmic reticulum</keyword>
<feature type="transmembrane region" description="Helical" evidence="8">
    <location>
        <begin position="105"/>
        <end position="126"/>
    </location>
</feature>
<proteinExistence type="inferred from homology"/>
<organism evidence="9">
    <name type="scientific">Aplanochytrium stocchinoi</name>
    <dbReference type="NCBI Taxonomy" id="215587"/>
    <lineage>
        <taxon>Eukaryota</taxon>
        <taxon>Sar</taxon>
        <taxon>Stramenopiles</taxon>
        <taxon>Bigyra</taxon>
        <taxon>Labyrinthulomycetes</taxon>
        <taxon>Thraustochytrida</taxon>
        <taxon>Thraustochytriidae</taxon>
        <taxon>Aplanochytrium</taxon>
    </lineage>
</organism>
<comment type="similarity">
    <text evidence="2">Belongs to the EMC4 family.</text>
</comment>
<evidence type="ECO:0000256" key="1">
    <source>
        <dbReference type="ARBA" id="ARBA00004477"/>
    </source>
</evidence>
<dbReference type="EMBL" id="HBIN01011877">
    <property type="protein sequence ID" value="CAE0438697.1"/>
    <property type="molecule type" value="Transcribed_RNA"/>
</dbReference>
<dbReference type="PANTHER" id="PTHR19315">
    <property type="entry name" value="ER MEMBRANE PROTEIN COMPLEX SUBUNIT 4"/>
    <property type="match status" value="1"/>
</dbReference>
<evidence type="ECO:0000256" key="2">
    <source>
        <dbReference type="ARBA" id="ARBA00007715"/>
    </source>
</evidence>
<evidence type="ECO:0000256" key="6">
    <source>
        <dbReference type="ARBA" id="ARBA00022989"/>
    </source>
</evidence>
<evidence type="ECO:0000256" key="7">
    <source>
        <dbReference type="ARBA" id="ARBA00023136"/>
    </source>
</evidence>
<dbReference type="GO" id="GO:0005789">
    <property type="term" value="C:endoplasmic reticulum membrane"/>
    <property type="evidence" value="ECO:0007669"/>
    <property type="project" value="UniProtKB-SubCell"/>
</dbReference>
<dbReference type="AlphaFoldDB" id="A0A7S3LQY2"/>
<evidence type="ECO:0000256" key="8">
    <source>
        <dbReference type="SAM" id="Phobius"/>
    </source>
</evidence>
<name>A0A7S3LQY2_9STRA</name>
<feature type="transmembrane region" description="Helical" evidence="8">
    <location>
        <begin position="60"/>
        <end position="85"/>
    </location>
</feature>
<evidence type="ECO:0000256" key="5">
    <source>
        <dbReference type="ARBA" id="ARBA00022824"/>
    </source>
</evidence>
<accession>A0A7S3LQY2</accession>
<comment type="subcellular location">
    <subcellularLocation>
        <location evidence="1">Endoplasmic reticulum membrane</location>
        <topology evidence="1">Multi-pass membrane protein</topology>
    </subcellularLocation>
</comment>
<reference evidence="9" key="1">
    <citation type="submission" date="2021-01" db="EMBL/GenBank/DDBJ databases">
        <authorList>
            <person name="Corre E."/>
            <person name="Pelletier E."/>
            <person name="Niang G."/>
            <person name="Scheremetjew M."/>
            <person name="Finn R."/>
            <person name="Kale V."/>
            <person name="Holt S."/>
            <person name="Cochrane G."/>
            <person name="Meng A."/>
            <person name="Brown T."/>
            <person name="Cohen L."/>
        </authorList>
    </citation>
    <scope>NUCLEOTIDE SEQUENCE</scope>
    <source>
        <strain evidence="9">GSBS06</strain>
    </source>
</reference>
<dbReference type="Pfam" id="PF06417">
    <property type="entry name" value="EMC4"/>
    <property type="match status" value="1"/>
</dbReference>
<evidence type="ECO:0000313" key="9">
    <source>
        <dbReference type="EMBL" id="CAE0438697.1"/>
    </source>
</evidence>
<evidence type="ECO:0000256" key="3">
    <source>
        <dbReference type="ARBA" id="ARBA00020820"/>
    </source>
</evidence>